<dbReference type="InterPro" id="IPR040580">
    <property type="entry name" value="DUF5627"/>
</dbReference>
<keyword evidence="4" id="KW-1185">Reference proteome</keyword>
<dbReference type="Gene3D" id="2.40.128.420">
    <property type="match status" value="1"/>
</dbReference>
<dbReference type="Pfam" id="PF08522">
    <property type="entry name" value="BT_3987-like_N"/>
    <property type="match status" value="1"/>
</dbReference>
<dbReference type="PROSITE" id="PS51257">
    <property type="entry name" value="PROKAR_LIPOPROTEIN"/>
    <property type="match status" value="1"/>
</dbReference>
<dbReference type="Pfam" id="PF18620">
    <property type="entry name" value="DUF5627"/>
    <property type="match status" value="1"/>
</dbReference>
<organism evidence="3 4">
    <name type="scientific">Mucilaginibacter calamicampi</name>
    <dbReference type="NCBI Taxonomy" id="1302352"/>
    <lineage>
        <taxon>Bacteria</taxon>
        <taxon>Pseudomonadati</taxon>
        <taxon>Bacteroidota</taxon>
        <taxon>Sphingobacteriia</taxon>
        <taxon>Sphingobacteriales</taxon>
        <taxon>Sphingobacteriaceae</taxon>
        <taxon>Mucilaginibacter</taxon>
    </lineage>
</organism>
<evidence type="ECO:0000259" key="1">
    <source>
        <dbReference type="Pfam" id="PF08522"/>
    </source>
</evidence>
<evidence type="ECO:0000313" key="4">
    <source>
        <dbReference type="Proteomes" id="UP001596958"/>
    </source>
</evidence>
<dbReference type="InterPro" id="IPR013728">
    <property type="entry name" value="BT_3987-like_N"/>
</dbReference>
<sequence length="345" mass="37503">MKINKIIIGLAASAGLLASCKNAPVVYPDFTYSAVYFASQYPMRTVELGEDQFVDNSLDNQRKVSIKATIGGVYDNKKDVLVNVNVDETLLNNLYFNNNGPKILAMPTQYYQLTSNQIKIPAGSLLGGVEVQLTDAFFADPLALKANYVIPLVMTKVTGADSILRGAKGVVTPSRVKATDWITAPKDYVLYGVKYVNPWHGDYLRKGVDQITPVTGTPSTVIRHTPYVENNQAVNITTASLKTATLPLSIKNSAGTNVPFNLVLTFADNGTCTVAGDNPTSFDIAGTGKFVSKGEKNSIGGTDRSAIYLDYTVNFKNLNVKYATKDTLIVRDRGIKAEYFDVVLK</sequence>
<reference evidence="4" key="1">
    <citation type="journal article" date="2019" name="Int. J. Syst. Evol. Microbiol.">
        <title>The Global Catalogue of Microorganisms (GCM) 10K type strain sequencing project: providing services to taxonomists for standard genome sequencing and annotation.</title>
        <authorList>
            <consortium name="The Broad Institute Genomics Platform"/>
            <consortium name="The Broad Institute Genome Sequencing Center for Infectious Disease"/>
            <person name="Wu L."/>
            <person name="Ma J."/>
        </authorList>
    </citation>
    <scope>NUCLEOTIDE SEQUENCE [LARGE SCALE GENOMIC DNA]</scope>
    <source>
        <strain evidence="4">CCUG 63418</strain>
    </source>
</reference>
<gene>
    <name evidence="3" type="ORF">ACFQZS_17050</name>
</gene>
<name>A0ABW2Z063_9SPHI</name>
<dbReference type="Gene3D" id="2.60.40.1740">
    <property type="entry name" value="hypothetical protein (bacova_03559)"/>
    <property type="match status" value="1"/>
</dbReference>
<dbReference type="Proteomes" id="UP001596958">
    <property type="component" value="Unassembled WGS sequence"/>
</dbReference>
<dbReference type="RefSeq" id="WP_377102173.1">
    <property type="nucleotide sequence ID" value="NZ_JBHTHU010000021.1"/>
</dbReference>
<accession>A0ABW2Z063</accession>
<protein>
    <submittedName>
        <fullName evidence="3">DUF5627 domain-containing protein</fullName>
    </submittedName>
</protein>
<comment type="caution">
    <text evidence="3">The sequence shown here is derived from an EMBL/GenBank/DDBJ whole genome shotgun (WGS) entry which is preliminary data.</text>
</comment>
<evidence type="ECO:0000259" key="2">
    <source>
        <dbReference type="Pfam" id="PF18620"/>
    </source>
</evidence>
<evidence type="ECO:0000313" key="3">
    <source>
        <dbReference type="EMBL" id="MFD0751864.1"/>
    </source>
</evidence>
<dbReference type="EMBL" id="JBHTHU010000021">
    <property type="protein sequence ID" value="MFD0751864.1"/>
    <property type="molecule type" value="Genomic_DNA"/>
</dbReference>
<proteinExistence type="predicted"/>
<feature type="domain" description="DUF5627" evidence="2">
    <location>
        <begin position="198"/>
        <end position="334"/>
    </location>
</feature>
<feature type="domain" description="BT-3987-like N-terminal" evidence="1">
    <location>
        <begin position="34"/>
        <end position="160"/>
    </location>
</feature>